<keyword evidence="2" id="KW-1185">Reference proteome</keyword>
<accession>A0A6J2YR03</accession>
<reference evidence="3" key="1">
    <citation type="submission" date="2025-08" db="UniProtKB">
        <authorList>
            <consortium name="RefSeq"/>
        </authorList>
    </citation>
    <scope>IDENTIFICATION</scope>
    <source>
        <tissue evidence="3">Gonads</tissue>
    </source>
</reference>
<proteinExistence type="predicted"/>
<dbReference type="OrthoDB" id="6736245at2759"/>
<dbReference type="RefSeq" id="XP_030765215.1">
    <property type="nucleotide sequence ID" value="XM_030909355.1"/>
</dbReference>
<dbReference type="Proteomes" id="UP000504635">
    <property type="component" value="Unplaced"/>
</dbReference>
<feature type="region of interest" description="Disordered" evidence="1">
    <location>
        <begin position="1"/>
        <end position="29"/>
    </location>
</feature>
<dbReference type="AlphaFoldDB" id="A0A6J2YR03"/>
<feature type="region of interest" description="Disordered" evidence="1">
    <location>
        <begin position="86"/>
        <end position="112"/>
    </location>
</feature>
<evidence type="ECO:0000313" key="3">
    <source>
        <dbReference type="RefSeq" id="XP_030765215.1"/>
    </source>
</evidence>
<dbReference type="GeneID" id="115889371"/>
<sequence>METSSDNTDYISRSSTTDQRTSERNIMSPSSSSYLSWIESVNSEYFGSAVSSVPGAQDLDNKVGEWNNFWLNYSNARLHHLSTDQTFSSDGADKTAEENSEDRKSQGSTQRDITEKNSVECVMLTVDEFNEAMKCSQRVMDILNCAMKRNEMDDSSNESYYSQPLPIKNNPIESASGSSVLNRERSVSCVVDSQSLQKPKQMSKNTQQSSSTSCLNAILSTSVADILKKVITKKRDIIVSDVDGRTATRNSFSEWSGR</sequence>
<feature type="compositionally biased region" description="Basic and acidic residues" evidence="1">
    <location>
        <begin position="91"/>
        <end position="105"/>
    </location>
</feature>
<gene>
    <name evidence="3" type="primary">LOC115889371</name>
</gene>
<name>A0A6J2YR03_SITOR</name>
<feature type="compositionally biased region" description="Polar residues" evidence="1">
    <location>
        <begin position="171"/>
        <end position="180"/>
    </location>
</feature>
<dbReference type="InParanoid" id="A0A6J2YR03"/>
<dbReference type="KEGG" id="soy:115889371"/>
<feature type="region of interest" description="Disordered" evidence="1">
    <location>
        <begin position="154"/>
        <end position="180"/>
    </location>
</feature>
<evidence type="ECO:0000256" key="1">
    <source>
        <dbReference type="SAM" id="MobiDB-lite"/>
    </source>
</evidence>
<evidence type="ECO:0000313" key="2">
    <source>
        <dbReference type="Proteomes" id="UP000504635"/>
    </source>
</evidence>
<organism evidence="2 3">
    <name type="scientific">Sitophilus oryzae</name>
    <name type="common">Rice weevil</name>
    <name type="synonym">Curculio oryzae</name>
    <dbReference type="NCBI Taxonomy" id="7048"/>
    <lineage>
        <taxon>Eukaryota</taxon>
        <taxon>Metazoa</taxon>
        <taxon>Ecdysozoa</taxon>
        <taxon>Arthropoda</taxon>
        <taxon>Hexapoda</taxon>
        <taxon>Insecta</taxon>
        <taxon>Pterygota</taxon>
        <taxon>Neoptera</taxon>
        <taxon>Endopterygota</taxon>
        <taxon>Coleoptera</taxon>
        <taxon>Polyphaga</taxon>
        <taxon>Cucujiformia</taxon>
        <taxon>Curculionidae</taxon>
        <taxon>Dryophthorinae</taxon>
        <taxon>Sitophilus</taxon>
    </lineage>
</organism>
<protein>
    <submittedName>
        <fullName evidence="3">Uncharacterized protein LOC115889371</fullName>
    </submittedName>
</protein>